<proteinExistence type="predicted"/>
<organism evidence="1 2">
    <name type="scientific">Aspergillus kawachii</name>
    <name type="common">White koji mold</name>
    <name type="synonym">Aspergillus awamori var. kawachi</name>
    <dbReference type="NCBI Taxonomy" id="1069201"/>
    <lineage>
        <taxon>Eukaryota</taxon>
        <taxon>Fungi</taxon>
        <taxon>Dikarya</taxon>
        <taxon>Ascomycota</taxon>
        <taxon>Pezizomycotina</taxon>
        <taxon>Eurotiomycetes</taxon>
        <taxon>Eurotiomycetidae</taxon>
        <taxon>Eurotiales</taxon>
        <taxon>Aspergillaceae</taxon>
        <taxon>Aspergillus</taxon>
        <taxon>Aspergillus subgen. Circumdati</taxon>
    </lineage>
</organism>
<reference evidence="2" key="2">
    <citation type="submission" date="2016-02" db="EMBL/GenBank/DDBJ databases">
        <title>Genome sequencing of Aspergillus luchuensis NBRC 4314.</title>
        <authorList>
            <person name="Yamada O."/>
        </authorList>
    </citation>
    <scope>NUCLEOTIDE SEQUENCE [LARGE SCALE GENOMIC DNA]</scope>
    <source>
        <strain evidence="2">RIB 2604</strain>
    </source>
</reference>
<evidence type="ECO:0000313" key="1">
    <source>
        <dbReference type="EMBL" id="GAT27730.1"/>
    </source>
</evidence>
<name>A0A146FPJ0_ASPKA</name>
<comment type="caution">
    <text evidence="1">The sequence shown here is derived from an EMBL/GenBank/DDBJ whole genome shotgun (WGS) entry which is preliminary data.</text>
</comment>
<accession>A0A146FPJ0</accession>
<sequence length="166" mass="18403">MAPTRIIQMPGNLLGHKSKGYFDVGNLQHEPIELHLQALKLQKLSQDAKAAGRTLACKPRYKFLRPHPLVRSAPIGGTSLQIFIRSYLRQSIDKHSSLGDARGHSMYPDKIATVLFRYGSGQSGDLCLLTNGFIYFGNSVVHAGETVLAAFRSAFVERTAMRLHQL</sequence>
<protein>
    <submittedName>
        <fullName evidence="1">Uncharacterized protein</fullName>
    </submittedName>
</protein>
<reference evidence="1 2" key="1">
    <citation type="journal article" date="2016" name="DNA Res.">
        <title>Genome sequence of Aspergillus luchuensis NBRC 4314.</title>
        <authorList>
            <person name="Yamada O."/>
            <person name="Machida M."/>
            <person name="Hosoyama A."/>
            <person name="Goto M."/>
            <person name="Takahashi T."/>
            <person name="Futagami T."/>
            <person name="Yamagata Y."/>
            <person name="Takeuchi M."/>
            <person name="Kobayashi T."/>
            <person name="Koike H."/>
            <person name="Abe K."/>
            <person name="Asai K."/>
            <person name="Arita M."/>
            <person name="Fujita N."/>
            <person name="Fukuda K."/>
            <person name="Higa K."/>
            <person name="Horikawa H."/>
            <person name="Ishikawa T."/>
            <person name="Jinno K."/>
            <person name="Kato Y."/>
            <person name="Kirimura K."/>
            <person name="Mizutani O."/>
            <person name="Nakasone K."/>
            <person name="Sano M."/>
            <person name="Shiraishi Y."/>
            <person name="Tsukahara M."/>
            <person name="Gomi K."/>
        </authorList>
    </citation>
    <scope>NUCLEOTIDE SEQUENCE [LARGE SCALE GENOMIC DNA]</scope>
    <source>
        <strain evidence="1 2">RIB 2604</strain>
    </source>
</reference>
<dbReference type="EMBL" id="BCWF01000023">
    <property type="protein sequence ID" value="GAT27730.1"/>
    <property type="molecule type" value="Genomic_DNA"/>
</dbReference>
<gene>
    <name evidence="1" type="ORF">RIB2604_02300860</name>
</gene>
<dbReference type="AlphaFoldDB" id="A0A146FPJ0"/>
<evidence type="ECO:0000313" key="2">
    <source>
        <dbReference type="Proteomes" id="UP000075230"/>
    </source>
</evidence>
<dbReference type="Proteomes" id="UP000075230">
    <property type="component" value="Unassembled WGS sequence"/>
</dbReference>